<dbReference type="NCBIfam" id="TIGR02532">
    <property type="entry name" value="IV_pilin_GFxxxE"/>
    <property type="match status" value="1"/>
</dbReference>
<accession>A0A1F5PJQ3</accession>
<evidence type="ECO:0000313" key="2">
    <source>
        <dbReference type="EMBL" id="OGE90156.1"/>
    </source>
</evidence>
<gene>
    <name evidence="2" type="ORF">A3E29_03565</name>
</gene>
<feature type="transmembrane region" description="Helical" evidence="1">
    <location>
        <begin position="12"/>
        <end position="37"/>
    </location>
</feature>
<keyword evidence="1" id="KW-0812">Transmembrane</keyword>
<dbReference type="Pfam" id="PF07963">
    <property type="entry name" value="N_methyl"/>
    <property type="match status" value="1"/>
</dbReference>
<name>A0A1F5PJQ3_9BACT</name>
<keyword evidence="1" id="KW-1133">Transmembrane helix</keyword>
<dbReference type="PROSITE" id="PS00409">
    <property type="entry name" value="PROKAR_NTER_METHYL"/>
    <property type="match status" value="1"/>
</dbReference>
<protein>
    <recommendedName>
        <fullName evidence="4">Prepilin-type N-terminal cleavage/methylation domain-containing protein</fullName>
    </recommendedName>
</protein>
<dbReference type="AlphaFoldDB" id="A0A1F5PJQ3"/>
<sequence length="186" mass="20281">MSNYKLQITKRGFTLIETIIVIALVAVAGVILSDLFIGQNRLYRSETAELNVTADARAALDDVDNYLRQANRAVASHSTYSAGPQILILQIQSVDGSGRLVAGTFDYAVYYLSASDLWRQVFPDAASSRPAAAKKLANHINGLVFTYNNPDYSLVTEVQTDLTIQESAGAQTRSITASSKAKLRNY</sequence>
<evidence type="ECO:0000313" key="3">
    <source>
        <dbReference type="Proteomes" id="UP000177682"/>
    </source>
</evidence>
<dbReference type="EMBL" id="MFEY01000007">
    <property type="protein sequence ID" value="OGE90156.1"/>
    <property type="molecule type" value="Genomic_DNA"/>
</dbReference>
<keyword evidence="1" id="KW-0472">Membrane</keyword>
<reference evidence="2 3" key="1">
    <citation type="journal article" date="2016" name="Nat. Commun.">
        <title>Thousands of microbial genomes shed light on interconnected biogeochemical processes in an aquifer system.</title>
        <authorList>
            <person name="Anantharaman K."/>
            <person name="Brown C.T."/>
            <person name="Hug L.A."/>
            <person name="Sharon I."/>
            <person name="Castelle C.J."/>
            <person name="Probst A.J."/>
            <person name="Thomas B.C."/>
            <person name="Singh A."/>
            <person name="Wilkins M.J."/>
            <person name="Karaoz U."/>
            <person name="Brodie E.L."/>
            <person name="Williams K.H."/>
            <person name="Hubbard S.S."/>
            <person name="Banfield J.F."/>
        </authorList>
    </citation>
    <scope>NUCLEOTIDE SEQUENCE [LARGE SCALE GENOMIC DNA]</scope>
</reference>
<proteinExistence type="predicted"/>
<dbReference type="Proteomes" id="UP000177682">
    <property type="component" value="Unassembled WGS sequence"/>
</dbReference>
<organism evidence="2 3">
    <name type="scientific">Candidatus Doudnabacteria bacterium RIFCSPHIGHO2_12_FULL_48_16</name>
    <dbReference type="NCBI Taxonomy" id="1817838"/>
    <lineage>
        <taxon>Bacteria</taxon>
        <taxon>Candidatus Doudnaibacteriota</taxon>
    </lineage>
</organism>
<comment type="caution">
    <text evidence="2">The sequence shown here is derived from an EMBL/GenBank/DDBJ whole genome shotgun (WGS) entry which is preliminary data.</text>
</comment>
<evidence type="ECO:0008006" key="4">
    <source>
        <dbReference type="Google" id="ProtNLM"/>
    </source>
</evidence>
<dbReference type="InterPro" id="IPR012902">
    <property type="entry name" value="N_methyl_site"/>
</dbReference>
<evidence type="ECO:0000256" key="1">
    <source>
        <dbReference type="SAM" id="Phobius"/>
    </source>
</evidence>